<evidence type="ECO:0000313" key="1">
    <source>
        <dbReference type="EMBL" id="REE80103.1"/>
    </source>
</evidence>
<name>A0A3D9RJP2_9BACL</name>
<comment type="caution">
    <text evidence="1">The sequence shown here is derived from an EMBL/GenBank/DDBJ whole genome shotgun (WGS) entry which is preliminary data.</text>
</comment>
<evidence type="ECO:0000313" key="2">
    <source>
        <dbReference type="Proteomes" id="UP000256304"/>
    </source>
</evidence>
<reference evidence="1 2" key="1">
    <citation type="submission" date="2018-08" db="EMBL/GenBank/DDBJ databases">
        <title>Genomic Encyclopedia of Type Strains, Phase III (KMG-III): the genomes of soil and plant-associated and newly described type strains.</title>
        <authorList>
            <person name="Whitman W."/>
        </authorList>
    </citation>
    <scope>NUCLEOTIDE SEQUENCE [LARGE SCALE GENOMIC DNA]</scope>
    <source>
        <strain evidence="1 2">CGMCC 1.10966</strain>
    </source>
</reference>
<dbReference type="Proteomes" id="UP000256304">
    <property type="component" value="Unassembled WGS sequence"/>
</dbReference>
<dbReference type="EMBL" id="QTTN01000022">
    <property type="protein sequence ID" value="REE80103.1"/>
    <property type="molecule type" value="Genomic_DNA"/>
</dbReference>
<accession>A0A3D9RJP2</accession>
<dbReference type="AlphaFoldDB" id="A0A3D9RJP2"/>
<proteinExistence type="predicted"/>
<sequence length="179" mass="19248">MAIRYTQSGSGGILTAYSQLKINDGLLTLRFVDVQKYRKGRIFSSLRISLNGQTLLISRNSIKPDSANGGCGCKSGCGCGGGGSNGGSGARRSFQVINGSLINRLSGAIALLFLRLRRAMLAFLQNSPNFAPNLPCFLRIPICRVTEARVITSCRLSGKPMADCIREGEIFYNECKGDC</sequence>
<gene>
    <name evidence="1" type="ORF">A8990_12256</name>
</gene>
<organism evidence="1 2">
    <name type="scientific">Paenibacillus taihuensis</name>
    <dbReference type="NCBI Taxonomy" id="1156355"/>
    <lineage>
        <taxon>Bacteria</taxon>
        <taxon>Bacillati</taxon>
        <taxon>Bacillota</taxon>
        <taxon>Bacilli</taxon>
        <taxon>Bacillales</taxon>
        <taxon>Paenibacillaceae</taxon>
        <taxon>Paenibacillus</taxon>
    </lineage>
</organism>
<protein>
    <submittedName>
        <fullName evidence="1">Uncharacterized protein</fullName>
    </submittedName>
</protein>
<keyword evidence="2" id="KW-1185">Reference proteome</keyword>